<dbReference type="PANTHER" id="PTHR13774:SF17">
    <property type="entry name" value="PHENAZINE BIOSYNTHESIS-LIKE DOMAIN-CONTAINING PROTEIN"/>
    <property type="match status" value="1"/>
</dbReference>
<dbReference type="EMBL" id="FNNC01000001">
    <property type="protein sequence ID" value="SDW20346.1"/>
    <property type="molecule type" value="Genomic_DNA"/>
</dbReference>
<evidence type="ECO:0000313" key="4">
    <source>
        <dbReference type="EMBL" id="SDW20346.1"/>
    </source>
</evidence>
<protein>
    <submittedName>
        <fullName evidence="4">Phenazine biosynthesis protein PhzF family</fullName>
    </submittedName>
</protein>
<keyword evidence="2" id="KW-0413">Isomerase</keyword>
<dbReference type="Gene3D" id="3.10.310.10">
    <property type="entry name" value="Diaminopimelate Epimerase, Chain A, domain 1"/>
    <property type="match status" value="2"/>
</dbReference>
<accession>A0A1H2RLL4</accession>
<dbReference type="AlphaFoldDB" id="A0A1H2RLL4"/>
<sequence>MQKIRVHHYEAFSEVPHKGNPAGVVFDGDHMTEAEMQKAAYQVGFNETAFILPSESADIRLRFFTPGHEMNLCGHATLASVYSLKSKGLLGEKERITVETRAGILTVRIQTSANQQYTITMTQAPPKFKMFHGSRASLAASMGIEENDIHTDLPIVYGNTGTWTLLVPVSHIESFKKMRPDNSAFPAVLTKMPKASIHPFCLETYDKAADMHARHFSSPYSGTVEDPVTGTASGVMGAYWAAYIDESFRSPLQLTIEQGQEMNKDGRVHVQVAKHQDNVDVSITGRAVYVTSFDVAVS</sequence>
<evidence type="ECO:0000313" key="5">
    <source>
        <dbReference type="Proteomes" id="UP000199488"/>
    </source>
</evidence>
<dbReference type="PIRSF" id="PIRSF016184">
    <property type="entry name" value="PhzC_PhzF"/>
    <property type="match status" value="1"/>
</dbReference>
<keyword evidence="5" id="KW-1185">Reference proteome</keyword>
<dbReference type="SUPFAM" id="SSF54506">
    <property type="entry name" value="Diaminopimelate epimerase-like"/>
    <property type="match status" value="1"/>
</dbReference>
<dbReference type="OrthoDB" id="9788221at2"/>
<feature type="active site" evidence="3">
    <location>
        <position position="47"/>
    </location>
</feature>
<name>A0A1H2RLL4_9BACI</name>
<reference evidence="4 5" key="1">
    <citation type="submission" date="2016-10" db="EMBL/GenBank/DDBJ databases">
        <authorList>
            <person name="de Groot N.N."/>
        </authorList>
    </citation>
    <scope>NUCLEOTIDE SEQUENCE [LARGE SCALE GENOMIC DNA]</scope>
    <source>
        <strain evidence="4 5">DSM 23126</strain>
    </source>
</reference>
<dbReference type="GO" id="GO:0005737">
    <property type="term" value="C:cytoplasm"/>
    <property type="evidence" value="ECO:0007669"/>
    <property type="project" value="TreeGrafter"/>
</dbReference>
<evidence type="ECO:0000256" key="2">
    <source>
        <dbReference type="ARBA" id="ARBA00023235"/>
    </source>
</evidence>
<dbReference type="Pfam" id="PF02567">
    <property type="entry name" value="PhzC-PhzF"/>
    <property type="match status" value="1"/>
</dbReference>
<dbReference type="InterPro" id="IPR003719">
    <property type="entry name" value="Phenazine_PhzF-like"/>
</dbReference>
<dbReference type="STRING" id="1122204.SAMN05421781_0833"/>
<evidence type="ECO:0000256" key="3">
    <source>
        <dbReference type="PIRSR" id="PIRSR016184-1"/>
    </source>
</evidence>
<dbReference type="NCBIfam" id="TIGR00654">
    <property type="entry name" value="PhzF_family"/>
    <property type="match status" value="1"/>
</dbReference>
<dbReference type="PANTHER" id="PTHR13774">
    <property type="entry name" value="PHENAZINE BIOSYNTHESIS PROTEIN"/>
    <property type="match status" value="1"/>
</dbReference>
<proteinExistence type="inferred from homology"/>
<gene>
    <name evidence="4" type="ORF">SAMN05421781_0833</name>
</gene>
<dbReference type="GO" id="GO:0016853">
    <property type="term" value="F:isomerase activity"/>
    <property type="evidence" value="ECO:0007669"/>
    <property type="project" value="UniProtKB-KW"/>
</dbReference>
<evidence type="ECO:0000256" key="1">
    <source>
        <dbReference type="ARBA" id="ARBA00008270"/>
    </source>
</evidence>
<dbReference type="RefSeq" id="WP_091611525.1">
    <property type="nucleotide sequence ID" value="NZ_FNNC01000001.1"/>
</dbReference>
<comment type="similarity">
    <text evidence="1">Belongs to the PhzF family.</text>
</comment>
<organism evidence="4 5">
    <name type="scientific">Marinococcus luteus</name>
    <dbReference type="NCBI Taxonomy" id="1122204"/>
    <lineage>
        <taxon>Bacteria</taxon>
        <taxon>Bacillati</taxon>
        <taxon>Bacillota</taxon>
        <taxon>Bacilli</taxon>
        <taxon>Bacillales</taxon>
        <taxon>Bacillaceae</taxon>
        <taxon>Marinococcus</taxon>
    </lineage>
</organism>
<dbReference type="Proteomes" id="UP000199488">
    <property type="component" value="Unassembled WGS sequence"/>
</dbReference>